<accession>A0AAV7I6A9</accession>
<keyword evidence="2" id="KW-1185">Reference proteome</keyword>
<protein>
    <submittedName>
        <fullName evidence="1">Uncharacterized protein</fullName>
    </submittedName>
</protein>
<reference evidence="1 2" key="1">
    <citation type="journal article" date="2021" name="J. Hered.">
        <title>A chromosome-level genome assembly of the parasitoid wasp, Cotesia glomerata (Hymenoptera: Braconidae).</title>
        <authorList>
            <person name="Pinto B.J."/>
            <person name="Weis J.J."/>
            <person name="Gamble T."/>
            <person name="Ode P.J."/>
            <person name="Paul R."/>
            <person name="Zaspel J.M."/>
        </authorList>
    </citation>
    <scope>NUCLEOTIDE SEQUENCE [LARGE SCALE GENOMIC DNA]</scope>
    <source>
        <strain evidence="1">CgM1</strain>
    </source>
</reference>
<proteinExistence type="predicted"/>
<evidence type="ECO:0000313" key="1">
    <source>
        <dbReference type="EMBL" id="KAH0545670.1"/>
    </source>
</evidence>
<dbReference type="EMBL" id="JAHXZJ010002237">
    <property type="protein sequence ID" value="KAH0545670.1"/>
    <property type="molecule type" value="Genomic_DNA"/>
</dbReference>
<gene>
    <name evidence="1" type="ORF">KQX54_002227</name>
</gene>
<name>A0AAV7I6A9_COTGL</name>
<comment type="caution">
    <text evidence="1">The sequence shown here is derived from an EMBL/GenBank/DDBJ whole genome shotgun (WGS) entry which is preliminary data.</text>
</comment>
<dbReference type="Proteomes" id="UP000826195">
    <property type="component" value="Unassembled WGS sequence"/>
</dbReference>
<dbReference type="AlphaFoldDB" id="A0AAV7I6A9"/>
<organism evidence="1 2">
    <name type="scientific">Cotesia glomerata</name>
    <name type="common">Lepidopteran parasitic wasp</name>
    <name type="synonym">Apanteles glomeratus</name>
    <dbReference type="NCBI Taxonomy" id="32391"/>
    <lineage>
        <taxon>Eukaryota</taxon>
        <taxon>Metazoa</taxon>
        <taxon>Ecdysozoa</taxon>
        <taxon>Arthropoda</taxon>
        <taxon>Hexapoda</taxon>
        <taxon>Insecta</taxon>
        <taxon>Pterygota</taxon>
        <taxon>Neoptera</taxon>
        <taxon>Endopterygota</taxon>
        <taxon>Hymenoptera</taxon>
        <taxon>Apocrita</taxon>
        <taxon>Ichneumonoidea</taxon>
        <taxon>Braconidae</taxon>
        <taxon>Microgastrinae</taxon>
        <taxon>Cotesia</taxon>
    </lineage>
</organism>
<sequence>MSELKMRVPVGRGEHFEPSFSVAKVKYRYRNKVSYINSSSFWRGFDRVSIIPESLRLRLPSSVLSPGSQPPNKSLSMLRHYTYRRDSEMQMEAKTKDLSFQVNVLRLIIDEARIRMSDGCCVG</sequence>
<evidence type="ECO:0000313" key="2">
    <source>
        <dbReference type="Proteomes" id="UP000826195"/>
    </source>
</evidence>